<dbReference type="AlphaFoldDB" id="A0A6P4A7P2"/>
<evidence type="ECO:0000313" key="11">
    <source>
        <dbReference type="RefSeq" id="XP_060669814.1"/>
    </source>
</evidence>
<evidence type="ECO:0000256" key="2">
    <source>
        <dbReference type="ARBA" id="ARBA00022964"/>
    </source>
</evidence>
<dbReference type="RefSeq" id="XP_060669814.1">
    <property type="nucleotide sequence ID" value="XM_060813831.1"/>
</dbReference>
<proteinExistence type="inferred from homology"/>
<evidence type="ECO:0000256" key="5">
    <source>
        <dbReference type="ARBA" id="ARBA00052204"/>
    </source>
</evidence>
<dbReference type="InterPro" id="IPR005123">
    <property type="entry name" value="Oxoglu/Fe-dep_dioxygenase_dom"/>
</dbReference>
<dbReference type="SUPFAM" id="SSF51197">
    <property type="entry name" value="Clavaminate synthase-like"/>
    <property type="match status" value="1"/>
</dbReference>
<comment type="similarity">
    <text evidence="6">Belongs to the iron/ascorbate-dependent oxidoreductase family. GA2OX subfamily.</text>
</comment>
<dbReference type="InterPro" id="IPR026992">
    <property type="entry name" value="DIOX_N"/>
</dbReference>
<keyword evidence="1 8" id="KW-0479">Metal-binding</keyword>
<dbReference type="InterPro" id="IPR027443">
    <property type="entry name" value="IPNS-like_sf"/>
</dbReference>
<comment type="catalytic activity">
    <reaction evidence="5">
        <text>gibberellin A1 + 2-oxoglutarate + O2 = gibberellin A8 + succinate + CO2</text>
        <dbReference type="Rhea" id="RHEA:15005"/>
        <dbReference type="ChEBI" id="CHEBI:15379"/>
        <dbReference type="ChEBI" id="CHEBI:16526"/>
        <dbReference type="ChEBI" id="CHEBI:16810"/>
        <dbReference type="ChEBI" id="CHEBI:30031"/>
        <dbReference type="ChEBI" id="CHEBI:58524"/>
        <dbReference type="ChEBI" id="CHEBI:58594"/>
        <dbReference type="EC" id="1.14.11.13"/>
    </reaction>
</comment>
<keyword evidence="2" id="KW-0223">Dioxygenase</keyword>
<dbReference type="GO" id="GO:0009685">
    <property type="term" value="P:gibberellin metabolic process"/>
    <property type="evidence" value="ECO:0007669"/>
    <property type="project" value="UniProtKB-ARBA"/>
</dbReference>
<dbReference type="FunFam" id="2.60.120.330:FF:000021">
    <property type="entry name" value="Gibberellin 2-beta-dioxygenase 8"/>
    <property type="match status" value="1"/>
</dbReference>
<reference evidence="11" key="1">
    <citation type="submission" date="2025-08" db="UniProtKB">
        <authorList>
            <consortium name="RefSeq"/>
        </authorList>
    </citation>
    <scope>IDENTIFICATION</scope>
    <source>
        <tissue evidence="11">Seedling</tissue>
    </source>
</reference>
<dbReference type="InterPro" id="IPR050231">
    <property type="entry name" value="Iron_ascorbate_oxido_reductase"/>
</dbReference>
<name>A0A6P4A7P2_ZIZJJ</name>
<dbReference type="GO" id="GO:0045543">
    <property type="term" value="F:gibberellin 2-beta-dioxygenase activity"/>
    <property type="evidence" value="ECO:0007669"/>
    <property type="project" value="UniProtKB-EC"/>
</dbReference>
<organism evidence="10 11">
    <name type="scientific">Ziziphus jujuba</name>
    <name type="common">Chinese jujube</name>
    <name type="synonym">Ziziphus sativa</name>
    <dbReference type="NCBI Taxonomy" id="326968"/>
    <lineage>
        <taxon>Eukaryota</taxon>
        <taxon>Viridiplantae</taxon>
        <taxon>Streptophyta</taxon>
        <taxon>Embryophyta</taxon>
        <taxon>Tracheophyta</taxon>
        <taxon>Spermatophyta</taxon>
        <taxon>Magnoliopsida</taxon>
        <taxon>eudicotyledons</taxon>
        <taxon>Gunneridae</taxon>
        <taxon>Pentapetalae</taxon>
        <taxon>rosids</taxon>
        <taxon>fabids</taxon>
        <taxon>Rosales</taxon>
        <taxon>Rhamnaceae</taxon>
        <taxon>Paliureae</taxon>
        <taxon>Ziziphus</taxon>
    </lineage>
</organism>
<dbReference type="KEGG" id="zju:107419914"/>
<accession>A0A6P4A7P2</accession>
<evidence type="ECO:0000256" key="8">
    <source>
        <dbReference type="RuleBase" id="RU003682"/>
    </source>
</evidence>
<evidence type="ECO:0000313" key="10">
    <source>
        <dbReference type="Proteomes" id="UP001652623"/>
    </source>
</evidence>
<keyword evidence="10" id="KW-1185">Reference proteome</keyword>
<dbReference type="Proteomes" id="UP001652623">
    <property type="component" value="Chromosome 1"/>
</dbReference>
<keyword evidence="4 8" id="KW-0408">Iron</keyword>
<evidence type="ECO:0000259" key="9">
    <source>
        <dbReference type="PROSITE" id="PS51471"/>
    </source>
</evidence>
<evidence type="ECO:0000256" key="1">
    <source>
        <dbReference type="ARBA" id="ARBA00022723"/>
    </source>
</evidence>
<protein>
    <recommendedName>
        <fullName evidence="7">gibberellin 2beta-dioxygenase</fullName>
        <ecNumber evidence="7">1.14.11.13</ecNumber>
    </recommendedName>
</protein>
<dbReference type="PANTHER" id="PTHR47990">
    <property type="entry name" value="2-OXOGLUTARATE (2OG) AND FE(II)-DEPENDENT OXYGENASE SUPERFAMILY PROTEIN-RELATED"/>
    <property type="match status" value="1"/>
</dbReference>
<dbReference type="Pfam" id="PF14226">
    <property type="entry name" value="DIOX_N"/>
    <property type="match status" value="1"/>
</dbReference>
<dbReference type="InterPro" id="IPR044861">
    <property type="entry name" value="IPNS-like_FE2OG_OXY"/>
</dbReference>
<evidence type="ECO:0000256" key="4">
    <source>
        <dbReference type="ARBA" id="ARBA00023004"/>
    </source>
</evidence>
<evidence type="ECO:0000256" key="7">
    <source>
        <dbReference type="ARBA" id="ARBA00066708"/>
    </source>
</evidence>
<dbReference type="EC" id="1.14.11.13" evidence="7"/>
<dbReference type="Pfam" id="PF03171">
    <property type="entry name" value="2OG-FeII_Oxy"/>
    <property type="match status" value="1"/>
</dbReference>
<sequence>MVECEKLDKKTLNQPLMSMDSDPPFHKAYKSFFDKTIINKAVPSPTSSGSTSNYPLLVEECDLPLIDLSLLDLGDEAEIDNCKSQIARASQEWGFFQVVNHGISSELLEKMRSEQKKVFSQPFDMKSQENKYLNFSAGSYRWGTPTATCLRQVAWSEAFHIPLSNISGSDGLNTLSSTMEQFAAKVSNLAQKLAEILAEKLGQKSTFFQENCLSSTCFLRMNRYPPCPIPSEVFGLMPHTDSDFLTILHQDQVGGLQLVKDDTWIAVKPNPEALIINIGDLFQAWSNDVYKSVEHRVVTNMEVERFSTAYFFCPSYETVIESCCEPSVYRKFSFGEYRQQVQDDVKNFGFKVGLPKFLL</sequence>
<dbReference type="PROSITE" id="PS51471">
    <property type="entry name" value="FE2OG_OXY"/>
    <property type="match status" value="1"/>
</dbReference>
<evidence type="ECO:0000256" key="6">
    <source>
        <dbReference type="ARBA" id="ARBA00061282"/>
    </source>
</evidence>
<dbReference type="Gene3D" id="2.60.120.330">
    <property type="entry name" value="B-lactam Antibiotic, Isopenicillin N Synthase, Chain"/>
    <property type="match status" value="1"/>
</dbReference>
<feature type="domain" description="Fe2OG dioxygenase" evidence="9">
    <location>
        <begin position="213"/>
        <end position="314"/>
    </location>
</feature>
<dbReference type="GeneID" id="107419914"/>
<evidence type="ECO:0000256" key="3">
    <source>
        <dbReference type="ARBA" id="ARBA00023002"/>
    </source>
</evidence>
<gene>
    <name evidence="11" type="primary">LOC107419914</name>
</gene>
<keyword evidence="3 8" id="KW-0560">Oxidoreductase</keyword>
<dbReference type="GO" id="GO:0046872">
    <property type="term" value="F:metal ion binding"/>
    <property type="evidence" value="ECO:0007669"/>
    <property type="project" value="UniProtKB-KW"/>
</dbReference>